<dbReference type="GO" id="GO:0005886">
    <property type="term" value="C:plasma membrane"/>
    <property type="evidence" value="ECO:0007669"/>
    <property type="project" value="TreeGrafter"/>
</dbReference>
<dbReference type="InterPro" id="IPR032816">
    <property type="entry name" value="VTT_dom"/>
</dbReference>
<feature type="domain" description="VTT" evidence="2">
    <location>
        <begin position="27"/>
        <end position="142"/>
    </location>
</feature>
<dbReference type="OrthoDB" id="5372697at2"/>
<feature type="transmembrane region" description="Helical" evidence="1">
    <location>
        <begin position="12"/>
        <end position="37"/>
    </location>
</feature>
<keyword evidence="4" id="KW-1185">Reference proteome</keyword>
<feature type="transmembrane region" description="Helical" evidence="1">
    <location>
        <begin position="162"/>
        <end position="183"/>
    </location>
</feature>
<evidence type="ECO:0000313" key="3">
    <source>
        <dbReference type="EMBL" id="SFP54345.1"/>
    </source>
</evidence>
<evidence type="ECO:0000313" key="4">
    <source>
        <dbReference type="Proteomes" id="UP000199227"/>
    </source>
</evidence>
<dbReference type="AlphaFoldDB" id="A0A1I5R796"/>
<accession>A0A1I5R796</accession>
<gene>
    <name evidence="3" type="ORF">SAMN05216234_12513</name>
</gene>
<protein>
    <submittedName>
        <fullName evidence="3">Membrane protein DedA, SNARE-associated domain</fullName>
    </submittedName>
</protein>
<keyword evidence="1" id="KW-0812">Transmembrane</keyword>
<proteinExistence type="predicted"/>
<keyword evidence="1" id="KW-0472">Membrane</keyword>
<organism evidence="3 4">
    <name type="scientific">Hydrogenimonas thermophila</name>
    <dbReference type="NCBI Taxonomy" id="223786"/>
    <lineage>
        <taxon>Bacteria</taxon>
        <taxon>Pseudomonadati</taxon>
        <taxon>Campylobacterota</taxon>
        <taxon>Epsilonproteobacteria</taxon>
        <taxon>Campylobacterales</taxon>
        <taxon>Hydrogenimonadaceae</taxon>
        <taxon>Hydrogenimonas</taxon>
    </lineage>
</organism>
<evidence type="ECO:0000256" key="1">
    <source>
        <dbReference type="SAM" id="Phobius"/>
    </source>
</evidence>
<dbReference type="InterPro" id="IPR051311">
    <property type="entry name" value="DedA_domain"/>
</dbReference>
<dbReference type="Pfam" id="PF09335">
    <property type="entry name" value="VTT_dom"/>
    <property type="match status" value="1"/>
</dbReference>
<feature type="transmembrane region" description="Helical" evidence="1">
    <location>
        <begin position="124"/>
        <end position="142"/>
    </location>
</feature>
<dbReference type="PANTHER" id="PTHR42709:SF2">
    <property type="entry name" value="INNER MEMBRANE PROTEIN YOHD"/>
    <property type="match status" value="1"/>
</dbReference>
<dbReference type="Proteomes" id="UP000199227">
    <property type="component" value="Unassembled WGS sequence"/>
</dbReference>
<sequence length="185" mass="20462">MNEILENLITYGYIILFFYSLGGGFFALAAAGVLSSIGKMDLSLSITVALIGNFIGDQALLLFTRSNKSQMMDYLKKHRRKLAYSHLLMKKYGTWVIFLQKYIYGVKTLVPIAIGLTRYDAMKFAIYNFAAAAVWALVVGVSSYLGGKTVLSILDKAKENPWIMPLIGVAIISALAFLISRAVKK</sequence>
<reference evidence="3 4" key="1">
    <citation type="submission" date="2016-10" db="EMBL/GenBank/DDBJ databases">
        <authorList>
            <person name="de Groot N.N."/>
        </authorList>
    </citation>
    <scope>NUCLEOTIDE SEQUENCE [LARGE SCALE GENOMIC DNA]</scope>
    <source>
        <strain evidence="3 4">EP1-55-1</strain>
    </source>
</reference>
<name>A0A1I5R796_9BACT</name>
<dbReference type="STRING" id="223786.SAMN05216234_12513"/>
<evidence type="ECO:0000259" key="2">
    <source>
        <dbReference type="Pfam" id="PF09335"/>
    </source>
</evidence>
<dbReference type="PANTHER" id="PTHR42709">
    <property type="entry name" value="ALKALINE PHOSPHATASE LIKE PROTEIN"/>
    <property type="match status" value="1"/>
</dbReference>
<dbReference type="RefSeq" id="WP_092912848.1">
    <property type="nucleotide sequence ID" value="NZ_CP136592.1"/>
</dbReference>
<feature type="transmembrane region" description="Helical" evidence="1">
    <location>
        <begin position="43"/>
        <end position="63"/>
    </location>
</feature>
<keyword evidence="1" id="KW-1133">Transmembrane helix</keyword>
<dbReference type="EMBL" id="FOXB01000025">
    <property type="protein sequence ID" value="SFP54345.1"/>
    <property type="molecule type" value="Genomic_DNA"/>
</dbReference>